<comment type="caution">
    <text evidence="1">The sequence shown here is derived from an EMBL/GenBank/DDBJ whole genome shotgun (WGS) entry which is preliminary data.</text>
</comment>
<gene>
    <name evidence="1" type="ORF">PY07676</name>
</gene>
<dbReference type="InParanoid" id="Q7R7B2"/>
<reference evidence="1 2" key="1">
    <citation type="journal article" date="2002" name="Nature">
        <title>Genome sequence and comparative analysis of the model rodent malaria parasite Plasmodium yoelii yoelii.</title>
        <authorList>
            <person name="Carlton J.M."/>
            <person name="Angiuoli S.V."/>
            <person name="Suh B.B."/>
            <person name="Kooij T.W."/>
            <person name="Pertea M."/>
            <person name="Silva J.C."/>
            <person name="Ermolaeva M.D."/>
            <person name="Allen J.E."/>
            <person name="Selengut J.D."/>
            <person name="Koo H.L."/>
            <person name="Peterson J.D."/>
            <person name="Pop M."/>
            <person name="Kosack D.S."/>
            <person name="Shumway M.F."/>
            <person name="Bidwell S.L."/>
            <person name="Shallom S.J."/>
            <person name="van Aken S.E."/>
            <person name="Riedmuller S.B."/>
            <person name="Feldblyum T.V."/>
            <person name="Cho J.K."/>
            <person name="Quackenbush J."/>
            <person name="Sedegah M."/>
            <person name="Shoaibi A."/>
            <person name="Cummings L.M."/>
            <person name="Florens L."/>
            <person name="Yates J.R."/>
            <person name="Raine J.D."/>
            <person name="Sinden R.E."/>
            <person name="Harris M.A."/>
            <person name="Cunningham D.A."/>
            <person name="Preiser P.R."/>
            <person name="Bergman L.W."/>
            <person name="Vaidya A.B."/>
            <person name="van Lin L.H."/>
            <person name="Janse C.J."/>
            <person name="Waters A.P."/>
            <person name="Smith H.O."/>
            <person name="White O.R."/>
            <person name="Salzberg S.L."/>
            <person name="Venter J.C."/>
            <person name="Fraser C.M."/>
            <person name="Hoffman S.L."/>
            <person name="Gardner M.J."/>
            <person name="Carucci D.J."/>
        </authorList>
    </citation>
    <scope>NUCLEOTIDE SEQUENCE [LARGE SCALE GENOMIC DNA]</scope>
    <source>
        <strain evidence="1 2">17XNL</strain>
    </source>
</reference>
<proteinExistence type="predicted"/>
<dbReference type="AlphaFoldDB" id="Q7R7B2"/>
<dbReference type="Proteomes" id="UP000008553">
    <property type="component" value="Unassembled WGS sequence"/>
</dbReference>
<accession>Q7R7B2</accession>
<protein>
    <submittedName>
        <fullName evidence="1">Uncharacterized protein</fullName>
    </submittedName>
</protein>
<name>Q7R7B2_PLAYO</name>
<evidence type="ECO:0000313" key="1">
    <source>
        <dbReference type="EMBL" id="EAA20182.1"/>
    </source>
</evidence>
<dbReference type="EMBL" id="AABL01002862">
    <property type="protein sequence ID" value="EAA20182.1"/>
    <property type="molecule type" value="Genomic_DNA"/>
</dbReference>
<organism evidence="1 2">
    <name type="scientific">Plasmodium yoelii yoelii</name>
    <dbReference type="NCBI Taxonomy" id="73239"/>
    <lineage>
        <taxon>Eukaryota</taxon>
        <taxon>Sar</taxon>
        <taxon>Alveolata</taxon>
        <taxon>Apicomplexa</taxon>
        <taxon>Aconoidasida</taxon>
        <taxon>Haemosporida</taxon>
        <taxon>Plasmodiidae</taxon>
        <taxon>Plasmodium</taxon>
        <taxon>Plasmodium (Vinckeia)</taxon>
    </lineage>
</organism>
<keyword evidence="2" id="KW-1185">Reference proteome</keyword>
<evidence type="ECO:0000313" key="2">
    <source>
        <dbReference type="Proteomes" id="UP000008553"/>
    </source>
</evidence>
<sequence>MSSRFFPTFSSISFSVSSFIWRLFIHLDLSFVQGDKDGSICIQHADLQSNQHHLLKRLSFFH</sequence>
<dbReference type="PaxDb" id="73239-Q7R7B2"/>